<feature type="region of interest" description="Disordered" evidence="1">
    <location>
        <begin position="417"/>
        <end position="474"/>
    </location>
</feature>
<name>A0AA38UGU6_9AGAR</name>
<organism evidence="2 3">
    <name type="scientific">Lentinula raphanica</name>
    <dbReference type="NCBI Taxonomy" id="153919"/>
    <lineage>
        <taxon>Eukaryota</taxon>
        <taxon>Fungi</taxon>
        <taxon>Dikarya</taxon>
        <taxon>Basidiomycota</taxon>
        <taxon>Agaricomycotina</taxon>
        <taxon>Agaricomycetes</taxon>
        <taxon>Agaricomycetidae</taxon>
        <taxon>Agaricales</taxon>
        <taxon>Marasmiineae</taxon>
        <taxon>Omphalotaceae</taxon>
        <taxon>Lentinula</taxon>
    </lineage>
</organism>
<keyword evidence="3" id="KW-1185">Reference proteome</keyword>
<evidence type="ECO:0000313" key="3">
    <source>
        <dbReference type="Proteomes" id="UP001163846"/>
    </source>
</evidence>
<evidence type="ECO:0000256" key="1">
    <source>
        <dbReference type="SAM" id="MobiDB-lite"/>
    </source>
</evidence>
<reference evidence="2" key="1">
    <citation type="submission" date="2022-08" db="EMBL/GenBank/DDBJ databases">
        <authorList>
            <consortium name="DOE Joint Genome Institute"/>
            <person name="Min B."/>
            <person name="Riley R."/>
            <person name="Sierra-Patev S."/>
            <person name="Naranjo-Ortiz M."/>
            <person name="Looney B."/>
            <person name="Konkel Z."/>
            <person name="Slot J.C."/>
            <person name="Sakamoto Y."/>
            <person name="Steenwyk J.L."/>
            <person name="Rokas A."/>
            <person name="Carro J."/>
            <person name="Camarero S."/>
            <person name="Ferreira P."/>
            <person name="Molpeceres G."/>
            <person name="Ruiz-Duenas F.J."/>
            <person name="Serrano A."/>
            <person name="Henrissat B."/>
            <person name="Drula E."/>
            <person name="Hughes K.W."/>
            <person name="Mata J.L."/>
            <person name="Ishikawa N.K."/>
            <person name="Vargas-Isla R."/>
            <person name="Ushijima S."/>
            <person name="Smith C.A."/>
            <person name="Ahrendt S."/>
            <person name="Andreopoulos W."/>
            <person name="He G."/>
            <person name="Labutti K."/>
            <person name="Lipzen A."/>
            <person name="Ng V."/>
            <person name="Sandor L."/>
            <person name="Barry K."/>
            <person name="Martinez A.T."/>
            <person name="Xiao Y."/>
            <person name="Gibbons J.G."/>
            <person name="Terashima K."/>
            <person name="Hibbett D.S."/>
            <person name="Grigoriev I.V."/>
        </authorList>
    </citation>
    <scope>NUCLEOTIDE SEQUENCE</scope>
    <source>
        <strain evidence="2">TFB9207</strain>
    </source>
</reference>
<gene>
    <name evidence="2" type="ORF">F5878DRAFT_42477</name>
</gene>
<proteinExistence type="predicted"/>
<feature type="compositionally biased region" description="Basic and acidic residues" evidence="1">
    <location>
        <begin position="465"/>
        <end position="474"/>
    </location>
</feature>
<feature type="compositionally biased region" description="Acidic residues" evidence="1">
    <location>
        <begin position="94"/>
        <end position="148"/>
    </location>
</feature>
<feature type="region of interest" description="Disordered" evidence="1">
    <location>
        <begin position="91"/>
        <end position="160"/>
    </location>
</feature>
<protein>
    <submittedName>
        <fullName evidence="2">Uncharacterized protein</fullName>
    </submittedName>
</protein>
<sequence>MPQCSQANDEVDQYVMADYMHERNSSPSQAHFTSSMNLCMLKSLGWSLVPNPRALENEWIPVWNQTLIDWVEPLSTDDSRFSVGPQRYLWYNNVEDEDEEEEDEEEEDEEEEDEEEEKEEDEDEDEDEEDEDEDNEDNEDEDEDEDDKDKEVEVLPDPLDDVLFATEITRAAQEASDTGERLLFDSIPDFSTLKVNFYKLRSPSEKPIDPQQEDSKLKWYKTSSRYQHSGGFGIISSPVSVVTELKRAPPRKLCIYQFTGSAWHSFILDLQTRLAYAKKDMVKYTVIYFKTNKQDVFLAQPASGPFWQWLIIHRNDIPWKEPGQEPESETNYDDEINYFLSLFEPKFFELCTCTSDEELTKLRKTYLLRDPADIAREIEQDPKRVAHWEKLRKYREENSSDDLYWLSAKERLQWNEENAREAGVSEGVDEGPEGVNGGVNGGANEVGTNGGANQRNNETGTRRQTRSETKRNRQ</sequence>
<dbReference type="Proteomes" id="UP001163846">
    <property type="component" value="Unassembled WGS sequence"/>
</dbReference>
<accession>A0AA38UGU6</accession>
<evidence type="ECO:0000313" key="2">
    <source>
        <dbReference type="EMBL" id="KAJ3840959.1"/>
    </source>
</evidence>
<comment type="caution">
    <text evidence="2">The sequence shown here is derived from an EMBL/GenBank/DDBJ whole genome shotgun (WGS) entry which is preliminary data.</text>
</comment>
<dbReference type="EMBL" id="MU806057">
    <property type="protein sequence ID" value="KAJ3840959.1"/>
    <property type="molecule type" value="Genomic_DNA"/>
</dbReference>
<dbReference type="AlphaFoldDB" id="A0AA38UGU6"/>